<dbReference type="Pfam" id="PF09630">
    <property type="entry name" value="DUF2024"/>
    <property type="match status" value="1"/>
</dbReference>
<proteinExistence type="predicted"/>
<dbReference type="InterPro" id="IPR018592">
    <property type="entry name" value="DUF2024"/>
</dbReference>
<dbReference type="InterPro" id="IPR023122">
    <property type="entry name" value="NE1680-like_sf"/>
</dbReference>
<dbReference type="AlphaFoldDB" id="A0A936ZQR9"/>
<accession>A0A936ZQR9</accession>
<gene>
    <name evidence="1" type="ORF">JJQ60_09180</name>
</gene>
<dbReference type="Proteomes" id="UP000651057">
    <property type="component" value="Unassembled WGS sequence"/>
</dbReference>
<evidence type="ECO:0000313" key="1">
    <source>
        <dbReference type="EMBL" id="MBL0683687.1"/>
    </source>
</evidence>
<keyword evidence="2" id="KW-1185">Reference proteome</keyword>
<sequence length="87" mass="10333">MKVSIWDTYVHRKNGTIMHFDIVVSSNLKDEQAIFEYGKEFLKTKPHQTDDLTTEECRFCHIEQATHEMISEIEDKGYFIIEMENCD</sequence>
<protein>
    <submittedName>
        <fullName evidence="1">DUF2024 family protein</fullName>
    </submittedName>
</protein>
<dbReference type="EMBL" id="JAERQJ010000003">
    <property type="protein sequence ID" value="MBL0683687.1"/>
    <property type="molecule type" value="Genomic_DNA"/>
</dbReference>
<dbReference type="Gene3D" id="3.10.510.10">
    <property type="entry name" value="NE1680-like"/>
    <property type="match status" value="1"/>
</dbReference>
<evidence type="ECO:0000313" key="2">
    <source>
        <dbReference type="Proteomes" id="UP000651057"/>
    </source>
</evidence>
<organism evidence="1 2">
    <name type="scientific">Aquimarina mytili</name>
    <dbReference type="NCBI Taxonomy" id="874423"/>
    <lineage>
        <taxon>Bacteria</taxon>
        <taxon>Pseudomonadati</taxon>
        <taxon>Bacteroidota</taxon>
        <taxon>Flavobacteriia</taxon>
        <taxon>Flavobacteriales</taxon>
        <taxon>Flavobacteriaceae</taxon>
        <taxon>Aquimarina</taxon>
    </lineage>
</organism>
<reference evidence="1" key="1">
    <citation type="submission" date="2021-01" db="EMBL/GenBank/DDBJ databases">
        <authorList>
            <person name="Zhong Y.L."/>
        </authorList>
    </citation>
    <scope>NUCLEOTIDE SEQUENCE</scope>
    <source>
        <strain evidence="1">KCTC 23302</strain>
    </source>
</reference>
<name>A0A936ZQR9_9FLAO</name>
<comment type="caution">
    <text evidence="1">The sequence shown here is derived from an EMBL/GenBank/DDBJ whole genome shotgun (WGS) entry which is preliminary data.</text>
</comment>
<dbReference type="SUPFAM" id="SSF160766">
    <property type="entry name" value="NE1680-like"/>
    <property type="match status" value="1"/>
</dbReference>
<dbReference type="RefSeq" id="WP_201918906.1">
    <property type="nucleotide sequence ID" value="NZ_BAABAX010000005.1"/>
</dbReference>